<dbReference type="RefSeq" id="WP_075865038.1">
    <property type="nucleotide sequence ID" value="NZ_BDJL01000019.1"/>
</dbReference>
<organism evidence="1 2">
    <name type="scientific">Carboxydothermus islandicus</name>
    <dbReference type="NCBI Taxonomy" id="661089"/>
    <lineage>
        <taxon>Bacteria</taxon>
        <taxon>Bacillati</taxon>
        <taxon>Bacillota</taxon>
        <taxon>Clostridia</taxon>
        <taxon>Thermoanaerobacterales</taxon>
        <taxon>Thermoanaerobacteraceae</taxon>
        <taxon>Carboxydothermus</taxon>
    </lineage>
</organism>
<dbReference type="EMBL" id="BDJL01000019">
    <property type="protein sequence ID" value="GAV24854.1"/>
    <property type="molecule type" value="Genomic_DNA"/>
</dbReference>
<gene>
    <name evidence="1" type="ORF">ciss_07870</name>
</gene>
<keyword evidence="2" id="KW-1185">Reference proteome</keyword>
<comment type="caution">
    <text evidence="1">The sequence shown here is derived from an EMBL/GenBank/DDBJ whole genome shotgun (WGS) entry which is preliminary data.</text>
</comment>
<dbReference type="AlphaFoldDB" id="A0A1L8D136"/>
<dbReference type="Proteomes" id="UP000187338">
    <property type="component" value="Unassembled WGS sequence"/>
</dbReference>
<protein>
    <submittedName>
        <fullName evidence="1">Uncharacterized protein</fullName>
    </submittedName>
</protein>
<dbReference type="STRING" id="661089.ciss_07870"/>
<dbReference type="OrthoDB" id="8538589at2"/>
<accession>A0A1L8D136</accession>
<evidence type="ECO:0000313" key="2">
    <source>
        <dbReference type="Proteomes" id="UP000187338"/>
    </source>
</evidence>
<sequence length="59" mass="7021">MYYQDWQQVPKTANRPSEKYLKTIVNGLKETYNLTKEEIVEYLIKKNGVKEYYNSSGLI</sequence>
<evidence type="ECO:0000313" key="1">
    <source>
        <dbReference type="EMBL" id="GAV24854.1"/>
    </source>
</evidence>
<reference evidence="2" key="1">
    <citation type="submission" date="2016-12" db="EMBL/GenBank/DDBJ databases">
        <title>Draft Genome Sequences od Carboxydothermus pertinax and islandicus, Hydrogenogenic Carboxydotrophic Bacteria.</title>
        <authorList>
            <person name="Fukuyama Y."/>
            <person name="Ohmae K."/>
            <person name="Yoneda Y."/>
            <person name="Yoshida T."/>
            <person name="Sako Y."/>
        </authorList>
    </citation>
    <scope>NUCLEOTIDE SEQUENCE [LARGE SCALE GENOMIC DNA]</scope>
    <source>
        <strain evidence="2">SET</strain>
    </source>
</reference>
<name>A0A1L8D136_9THEO</name>
<proteinExistence type="predicted"/>